<dbReference type="InterPro" id="IPR029041">
    <property type="entry name" value="FAD-linked_oxidoreductase-like"/>
</dbReference>
<sequence>MKVTELFSRKVFVLTSEVGPIKGCVRETSTSDAPAFLKEAELVKGVVHAVNVTDNQSAVMRLGSLAGSVKLKEKGIEPVYQLTCRDRNRIALQSELLSAYSLGIDHVLALTGDFTTLGDHAGAKPVFDLDSVQLLKIASELKEGRDMEGNVLTQAPDFAVGAVVNPNFDPIDLQLIKMEKKIEAGAQFFQTQPVYEPARFEAFVKRVEGFGVPIQMGFVLVKSSKMARYMTERISGIRVPDGWASELEGLSPERSKEKCVEMSARVLKEVGSMCQGIHFMPMGWSDVVPRLIEAAGLPKIS</sequence>
<evidence type="ECO:0000256" key="8">
    <source>
        <dbReference type="ARBA" id="ARBA00048628"/>
    </source>
</evidence>
<dbReference type="Proteomes" id="UP000807825">
    <property type="component" value="Unassembled WGS sequence"/>
</dbReference>
<comment type="cofactor">
    <cofactor evidence="1 9">
        <name>FAD</name>
        <dbReference type="ChEBI" id="CHEBI:57692"/>
    </cofactor>
</comment>
<evidence type="ECO:0000256" key="1">
    <source>
        <dbReference type="ARBA" id="ARBA00001974"/>
    </source>
</evidence>
<evidence type="ECO:0000256" key="6">
    <source>
        <dbReference type="ARBA" id="ARBA00023002"/>
    </source>
</evidence>
<gene>
    <name evidence="10" type="ORF">HY912_08545</name>
</gene>
<accession>A0A9D6V101</accession>
<evidence type="ECO:0000313" key="11">
    <source>
        <dbReference type="Proteomes" id="UP000807825"/>
    </source>
</evidence>
<dbReference type="InterPro" id="IPR003171">
    <property type="entry name" value="Mehydrof_redctse-like"/>
</dbReference>
<comment type="caution">
    <text evidence="10">The sequence shown here is derived from an EMBL/GenBank/DDBJ whole genome shotgun (WGS) entry which is preliminary data.</text>
</comment>
<dbReference type="GO" id="GO:0106312">
    <property type="term" value="F:methylenetetrahydrofolate reductase (NADH) activity"/>
    <property type="evidence" value="ECO:0007669"/>
    <property type="project" value="UniProtKB-EC"/>
</dbReference>
<dbReference type="SUPFAM" id="SSF51730">
    <property type="entry name" value="FAD-linked oxidoreductase"/>
    <property type="match status" value="1"/>
</dbReference>
<reference evidence="10" key="1">
    <citation type="submission" date="2020-07" db="EMBL/GenBank/DDBJ databases">
        <title>Huge and variable diversity of episymbiotic CPR bacteria and DPANN archaea in groundwater ecosystems.</title>
        <authorList>
            <person name="He C.Y."/>
            <person name="Keren R."/>
            <person name="Whittaker M."/>
            <person name="Farag I.F."/>
            <person name="Doudna J."/>
            <person name="Cate J.H.D."/>
            <person name="Banfield J.F."/>
        </authorList>
    </citation>
    <scope>NUCLEOTIDE SEQUENCE</scope>
    <source>
        <strain evidence="10">NC_groundwater_1664_Pr3_B-0.1um_52_9</strain>
    </source>
</reference>
<comment type="catalytic activity">
    <reaction evidence="8">
        <text>(6S)-5-methyl-5,6,7,8-tetrahydrofolate + NAD(+) = (6R)-5,10-methylene-5,6,7,8-tetrahydrofolate + NADH + H(+)</text>
        <dbReference type="Rhea" id="RHEA:19821"/>
        <dbReference type="ChEBI" id="CHEBI:15378"/>
        <dbReference type="ChEBI" id="CHEBI:15636"/>
        <dbReference type="ChEBI" id="CHEBI:18608"/>
        <dbReference type="ChEBI" id="CHEBI:57540"/>
        <dbReference type="ChEBI" id="CHEBI:57945"/>
        <dbReference type="EC" id="1.5.1.54"/>
    </reaction>
    <physiologicalReaction direction="right-to-left" evidence="8">
        <dbReference type="Rhea" id="RHEA:19823"/>
    </physiologicalReaction>
</comment>
<evidence type="ECO:0000256" key="7">
    <source>
        <dbReference type="ARBA" id="ARBA00034478"/>
    </source>
</evidence>
<dbReference type="PANTHER" id="PTHR45754">
    <property type="entry name" value="METHYLENETETRAHYDROFOLATE REDUCTASE"/>
    <property type="match status" value="1"/>
</dbReference>
<organism evidence="10 11">
    <name type="scientific">Desulfomonile tiedjei</name>
    <dbReference type="NCBI Taxonomy" id="2358"/>
    <lineage>
        <taxon>Bacteria</taxon>
        <taxon>Pseudomonadati</taxon>
        <taxon>Thermodesulfobacteriota</taxon>
        <taxon>Desulfomonilia</taxon>
        <taxon>Desulfomonilales</taxon>
        <taxon>Desulfomonilaceae</taxon>
        <taxon>Desulfomonile</taxon>
    </lineage>
</organism>
<keyword evidence="4 9" id="KW-0285">Flavoprotein</keyword>
<comment type="similarity">
    <text evidence="3 9">Belongs to the methylenetetrahydrofolate reductase family.</text>
</comment>
<dbReference type="EMBL" id="JACRDE010000230">
    <property type="protein sequence ID" value="MBI5249529.1"/>
    <property type="molecule type" value="Genomic_DNA"/>
</dbReference>
<proteinExistence type="inferred from homology"/>
<evidence type="ECO:0000256" key="3">
    <source>
        <dbReference type="ARBA" id="ARBA00006743"/>
    </source>
</evidence>
<evidence type="ECO:0000313" key="10">
    <source>
        <dbReference type="EMBL" id="MBI5249529.1"/>
    </source>
</evidence>
<evidence type="ECO:0000256" key="9">
    <source>
        <dbReference type="RuleBase" id="RU003862"/>
    </source>
</evidence>
<dbReference type="GO" id="GO:0035999">
    <property type="term" value="P:tetrahydrofolate interconversion"/>
    <property type="evidence" value="ECO:0007669"/>
    <property type="project" value="TreeGrafter"/>
</dbReference>
<evidence type="ECO:0000256" key="4">
    <source>
        <dbReference type="ARBA" id="ARBA00022630"/>
    </source>
</evidence>
<dbReference type="PANTHER" id="PTHR45754:SF3">
    <property type="entry name" value="METHYLENETETRAHYDROFOLATE REDUCTASE (NADPH)"/>
    <property type="match status" value="1"/>
</dbReference>
<protein>
    <recommendedName>
        <fullName evidence="9">Methylenetetrahydrofolate reductase</fullName>
    </recommendedName>
</protein>
<evidence type="ECO:0000256" key="2">
    <source>
        <dbReference type="ARBA" id="ARBA00004777"/>
    </source>
</evidence>
<comment type="pathway">
    <text evidence="7">Amino-acid biosynthesis; L-methionine biosynthesis via de novo pathway.</text>
</comment>
<dbReference type="Pfam" id="PF02219">
    <property type="entry name" value="MTHFR"/>
    <property type="match status" value="1"/>
</dbReference>
<comment type="pathway">
    <text evidence="2 9">One-carbon metabolism; tetrahydrofolate interconversion.</text>
</comment>
<dbReference type="GO" id="GO:0071949">
    <property type="term" value="F:FAD binding"/>
    <property type="evidence" value="ECO:0007669"/>
    <property type="project" value="TreeGrafter"/>
</dbReference>
<evidence type="ECO:0000256" key="5">
    <source>
        <dbReference type="ARBA" id="ARBA00022827"/>
    </source>
</evidence>
<dbReference type="CDD" id="cd00537">
    <property type="entry name" value="MTHFR"/>
    <property type="match status" value="1"/>
</dbReference>
<dbReference type="Gene3D" id="3.20.20.220">
    <property type="match status" value="1"/>
</dbReference>
<dbReference type="AlphaFoldDB" id="A0A9D6V101"/>
<dbReference type="GO" id="GO:0005829">
    <property type="term" value="C:cytosol"/>
    <property type="evidence" value="ECO:0007669"/>
    <property type="project" value="TreeGrafter"/>
</dbReference>
<name>A0A9D6V101_9BACT</name>
<dbReference type="GO" id="GO:0009086">
    <property type="term" value="P:methionine biosynthetic process"/>
    <property type="evidence" value="ECO:0007669"/>
    <property type="project" value="TreeGrafter"/>
</dbReference>
<keyword evidence="6 9" id="KW-0560">Oxidoreductase</keyword>
<keyword evidence="5 9" id="KW-0274">FAD</keyword>